<dbReference type="Gene3D" id="1.10.1040.10">
    <property type="entry name" value="N-(1-d-carboxylethyl)-l-norvaline Dehydrogenase, domain 2"/>
    <property type="match status" value="1"/>
</dbReference>
<sequence length="350" mass="36333">MSSYLDKLEICTYSVIVPSSGSAHLPQSYYPTPSALQFPPAAKKMSGHYPASLHPTRTRIGWIGIGVMGGAMASRLISAGYSLSIYARSPSKAASLLSLGASLAASPADLAASSDVVFTMIGHPSDVQTLVLDTLLPSLDPGTVIVDHTSSHPALARRIYRSALERRCYSVDAPVSGGDVGARDGRLAIFAGGDSEVVQWLKPLFDILGKVNYMGGAGKGHSCKIANQIAVGGNLLGLSEGLVFAGKSGLDKEKYLEAVRGGAAGSMAMELFGKRMIGRDFRPGGFAEYMVKDLGMAADVAEEEGHTGTVVLPGAALVKQLFSGMVANGDGKLGTQGLVTVVERINCLGG</sequence>
<dbReference type="Pfam" id="PF14833">
    <property type="entry name" value="NAD_binding_11"/>
    <property type="match status" value="1"/>
</dbReference>
<dbReference type="AlphaFoldDB" id="A0A9N7NRV2"/>
<dbReference type="InterPro" id="IPR008927">
    <property type="entry name" value="6-PGluconate_DH-like_C_sf"/>
</dbReference>
<dbReference type="Gene3D" id="3.40.50.720">
    <property type="entry name" value="NAD(P)-binding Rossmann-like Domain"/>
    <property type="match status" value="1"/>
</dbReference>
<dbReference type="InterPro" id="IPR013328">
    <property type="entry name" value="6PGD_dom2"/>
</dbReference>
<name>A0A9N7NRV2_STRHE</name>
<dbReference type="Pfam" id="PF03446">
    <property type="entry name" value="NAD_binding_2"/>
    <property type="match status" value="1"/>
</dbReference>
<dbReference type="InterPro" id="IPR036291">
    <property type="entry name" value="NAD(P)-bd_dom_sf"/>
</dbReference>
<feature type="domain" description="3-hydroxyisobutyrate dehydrogenase-like NAD-binding" evidence="2">
    <location>
        <begin position="218"/>
        <end position="341"/>
    </location>
</feature>
<dbReference type="GO" id="GO:0051287">
    <property type="term" value="F:NAD binding"/>
    <property type="evidence" value="ECO:0007669"/>
    <property type="project" value="InterPro"/>
</dbReference>
<dbReference type="SUPFAM" id="SSF51735">
    <property type="entry name" value="NAD(P)-binding Rossmann-fold domains"/>
    <property type="match status" value="1"/>
</dbReference>
<dbReference type="InterPro" id="IPR029154">
    <property type="entry name" value="HIBADH-like_NADP-bd"/>
</dbReference>
<dbReference type="OrthoDB" id="435038at2759"/>
<accession>A0A9N7NRV2</accession>
<gene>
    <name evidence="3" type="ORF">SHERM_07508</name>
</gene>
<dbReference type="EMBL" id="CACSLK010034108">
    <property type="protein sequence ID" value="CAA0841497.1"/>
    <property type="molecule type" value="Genomic_DNA"/>
</dbReference>
<feature type="domain" description="6-phosphogluconate dehydrogenase NADP-binding" evidence="1">
    <location>
        <begin position="59"/>
        <end position="214"/>
    </location>
</feature>
<evidence type="ECO:0000259" key="1">
    <source>
        <dbReference type="Pfam" id="PF03446"/>
    </source>
</evidence>
<keyword evidence="4" id="KW-1185">Reference proteome</keyword>
<protein>
    <submittedName>
        <fullName evidence="3">Probable 3-hydroxyisobutyrate dehydrogenase-like 2- mitochondrial</fullName>
    </submittedName>
</protein>
<dbReference type="SUPFAM" id="SSF48179">
    <property type="entry name" value="6-phosphogluconate dehydrogenase C-terminal domain-like"/>
    <property type="match status" value="1"/>
</dbReference>
<proteinExistence type="predicted"/>
<evidence type="ECO:0000259" key="2">
    <source>
        <dbReference type="Pfam" id="PF14833"/>
    </source>
</evidence>
<organism evidence="3 4">
    <name type="scientific">Striga hermonthica</name>
    <name type="common">Purple witchweed</name>
    <name type="synonym">Buchnera hermonthica</name>
    <dbReference type="NCBI Taxonomy" id="68872"/>
    <lineage>
        <taxon>Eukaryota</taxon>
        <taxon>Viridiplantae</taxon>
        <taxon>Streptophyta</taxon>
        <taxon>Embryophyta</taxon>
        <taxon>Tracheophyta</taxon>
        <taxon>Spermatophyta</taxon>
        <taxon>Magnoliopsida</taxon>
        <taxon>eudicotyledons</taxon>
        <taxon>Gunneridae</taxon>
        <taxon>Pentapetalae</taxon>
        <taxon>asterids</taxon>
        <taxon>lamiids</taxon>
        <taxon>Lamiales</taxon>
        <taxon>Orobanchaceae</taxon>
        <taxon>Buchnereae</taxon>
        <taxon>Striga</taxon>
    </lineage>
</organism>
<dbReference type="InterPro" id="IPR006115">
    <property type="entry name" value="6PGDH_NADP-bd"/>
</dbReference>
<dbReference type="Proteomes" id="UP001153555">
    <property type="component" value="Unassembled WGS sequence"/>
</dbReference>
<evidence type="ECO:0000313" key="4">
    <source>
        <dbReference type="Proteomes" id="UP001153555"/>
    </source>
</evidence>
<dbReference type="PANTHER" id="PTHR43060">
    <property type="entry name" value="3-HYDROXYISOBUTYRATE DEHYDROGENASE-LIKE 1, MITOCHONDRIAL-RELATED"/>
    <property type="match status" value="1"/>
</dbReference>
<dbReference type="GO" id="GO:0050661">
    <property type="term" value="F:NADP binding"/>
    <property type="evidence" value="ECO:0007669"/>
    <property type="project" value="InterPro"/>
</dbReference>
<dbReference type="PANTHER" id="PTHR43060:SF13">
    <property type="entry name" value="3-HYDROXYISOBUTYRATE DEHYDROGENASE-LIKE 2, MITOCHONDRIAL-RELATED"/>
    <property type="match status" value="1"/>
</dbReference>
<evidence type="ECO:0000313" key="3">
    <source>
        <dbReference type="EMBL" id="CAA0841497.1"/>
    </source>
</evidence>
<reference evidence="3" key="1">
    <citation type="submission" date="2019-12" db="EMBL/GenBank/DDBJ databases">
        <authorList>
            <person name="Scholes J."/>
        </authorList>
    </citation>
    <scope>NUCLEOTIDE SEQUENCE</scope>
</reference>
<comment type="caution">
    <text evidence="3">The sequence shown here is derived from an EMBL/GenBank/DDBJ whole genome shotgun (WGS) entry which is preliminary data.</text>
</comment>
<dbReference type="GO" id="GO:0016616">
    <property type="term" value="F:oxidoreductase activity, acting on the CH-OH group of donors, NAD or NADP as acceptor"/>
    <property type="evidence" value="ECO:0007669"/>
    <property type="project" value="UniProtKB-ARBA"/>
</dbReference>